<dbReference type="HOGENOM" id="CLU_2894376_0_0_9"/>
<dbReference type="EMBL" id="ACMP01000113">
    <property type="protein sequence ID" value="EEL68872.1"/>
    <property type="molecule type" value="Genomic_DNA"/>
</dbReference>
<dbReference type="Pfam" id="PF18014">
    <property type="entry name" value="Acetyltransf_18"/>
    <property type="match status" value="1"/>
</dbReference>
<proteinExistence type="predicted"/>
<dbReference type="AlphaFoldDB" id="C2XZI3"/>
<comment type="caution">
    <text evidence="2">The sequence shown here is derived from an EMBL/GenBank/DDBJ whole genome shotgun (WGS) entry which is preliminary data.</text>
</comment>
<evidence type="ECO:0000259" key="1">
    <source>
        <dbReference type="Pfam" id="PF18014"/>
    </source>
</evidence>
<protein>
    <submittedName>
        <fullName evidence="2">GCN5-related N-acetyltransferase</fullName>
    </submittedName>
</protein>
<evidence type="ECO:0000313" key="2">
    <source>
        <dbReference type="EMBL" id="EEL68872.1"/>
    </source>
</evidence>
<organism evidence="2">
    <name type="scientific">Bacillus mycoides</name>
    <dbReference type="NCBI Taxonomy" id="1405"/>
    <lineage>
        <taxon>Bacteria</taxon>
        <taxon>Bacillati</taxon>
        <taxon>Bacillota</taxon>
        <taxon>Bacilli</taxon>
        <taxon>Bacillales</taxon>
        <taxon>Bacillaceae</taxon>
        <taxon>Bacillus</taxon>
        <taxon>Bacillus cereus group</taxon>
    </lineage>
</organism>
<dbReference type="Proteomes" id="UP000001753">
    <property type="component" value="Chromosome"/>
</dbReference>
<feature type="domain" description="YitH/HolE acetyltransferase (GNAT)" evidence="1">
    <location>
        <begin position="4"/>
        <end position="55"/>
    </location>
</feature>
<keyword evidence="2" id="KW-0808">Transferase</keyword>
<name>C2XZI3_BACMY</name>
<accession>C2XZI3</accession>
<dbReference type="InterPro" id="IPR041496">
    <property type="entry name" value="YitH/HolE_GNAT"/>
</dbReference>
<sequence length="62" mass="7099">MICKSWNGTIRIDVPHSQFIFRQFLQTANFQETLLSPLMIKNGNQLPGNRNMLFAMIDAALC</sequence>
<reference evidence="2" key="1">
    <citation type="journal article" date="2012" name="Genome Res.">
        <title>Genomic characterization of the Bacillus cereus sensu lato species: Backdrop to the evolution of Bacillus anthracis.</title>
        <authorList>
            <person name="Zwick M.E."/>
            <person name="Joseph S.J."/>
            <person name="Didelot X."/>
            <person name="Chen P.E."/>
            <person name="Bishop-Lilly K.A."/>
            <person name="Stewart A.C."/>
            <person name="Willner K."/>
            <person name="Nolan N."/>
            <person name="Lentz S."/>
            <person name="Thomason M.K."/>
            <person name="Sozhamannan S."/>
            <person name="Mateczun A.J."/>
            <person name="Du L."/>
            <person name="Read T.D."/>
        </authorList>
    </citation>
    <scope>NUCLEOTIDE SEQUENCE [LARGE SCALE GENOMIC DNA]</scope>
    <source>
        <strain evidence="2">AH603</strain>
    </source>
</reference>
<gene>
    <name evidence="2" type="ORF">bcere0026_41170</name>
</gene>
<dbReference type="GO" id="GO:0016740">
    <property type="term" value="F:transferase activity"/>
    <property type="evidence" value="ECO:0007669"/>
    <property type="project" value="UniProtKB-KW"/>
</dbReference>